<dbReference type="AlphaFoldDB" id="A0A2X0RCR5"/>
<sequence>METGLVGRAKGGKALAEKMTPEQRKAKAMAMVEAKRLKKELPKAAYRGELKIGDIEIPCAVLENGTRLISELAIHNNLGTTGGKVRQIRAEMEKSLGAPVPLFLASKALDPFIRAVFNDGHPEPIEYINNGILSRGYDASILPKVCEVWLRAKDAGTGVLQSSQLPKAKKAEILMRGLAHVGIIALVDEATGYQRDREKNALAKILEAFVAKELQPYLKTFPTEYYEHLFRLYGYDFPPKDRRPQWRPAYFGKITNNVIYARIAPELLPELKKAASKSEKQTKLHQWLTSDTGHPKLREHLASIVTILKLSKKKEEFYDMVDKIHPKFNDNYTLDFEE</sequence>
<proteinExistence type="predicted"/>
<dbReference type="EMBL" id="LS423452">
    <property type="protein sequence ID" value="SPS05434.1"/>
    <property type="molecule type" value="Genomic_DNA"/>
</dbReference>
<evidence type="ECO:0000259" key="1">
    <source>
        <dbReference type="Pfam" id="PF10546"/>
    </source>
</evidence>
<accession>A0A2X0RCR5</accession>
<organism evidence="2">
    <name type="scientific">Candidatus Nitrotoga fabula</name>
    <dbReference type="NCBI Taxonomy" id="2182327"/>
    <lineage>
        <taxon>Bacteria</taxon>
        <taxon>Pseudomonadati</taxon>
        <taxon>Pseudomonadota</taxon>
        <taxon>Betaproteobacteria</taxon>
        <taxon>Nitrosomonadales</taxon>
        <taxon>Gallionellaceae</taxon>
        <taxon>Candidatus Nitrotoga</taxon>
    </lineage>
</organism>
<dbReference type="Pfam" id="PF10546">
    <property type="entry name" value="P63C"/>
    <property type="match status" value="1"/>
</dbReference>
<feature type="domain" description="Bacteriophage Mx8 p63 C-terminal" evidence="1">
    <location>
        <begin position="205"/>
        <end position="297"/>
    </location>
</feature>
<reference evidence="2" key="1">
    <citation type="submission" date="2018-05" db="EMBL/GenBank/DDBJ databases">
        <authorList>
            <person name="Lanie J.A."/>
            <person name="Ng W.-L."/>
            <person name="Kazmierczak K.M."/>
            <person name="Andrzejewski T.M."/>
            <person name="Davidsen T.M."/>
            <person name="Wayne K.J."/>
            <person name="Tettelin H."/>
            <person name="Glass J.I."/>
            <person name="Rusch D."/>
            <person name="Podicherti R."/>
            <person name="Tsui H.-C.T."/>
            <person name="Winkler M.E."/>
        </authorList>
    </citation>
    <scope>NUCLEOTIDE SEQUENCE</scope>
    <source>
        <strain evidence="2">KNB</strain>
    </source>
</reference>
<dbReference type="InterPro" id="IPR018874">
    <property type="entry name" value="Phage_Mx8_p63_C"/>
</dbReference>
<gene>
    <name evidence="2" type="ORF">NITFAB_1024</name>
</gene>
<name>A0A2X0RCR5_9PROT</name>
<protein>
    <recommendedName>
        <fullName evidence="1">Bacteriophage Mx8 p63 C-terminal domain-containing protein</fullName>
    </recommendedName>
</protein>
<evidence type="ECO:0000313" key="2">
    <source>
        <dbReference type="EMBL" id="SPS05434.1"/>
    </source>
</evidence>